<dbReference type="Proteomes" id="UP000568106">
    <property type="component" value="Unassembled WGS sequence"/>
</dbReference>
<dbReference type="InterPro" id="IPR009057">
    <property type="entry name" value="Homeodomain-like_sf"/>
</dbReference>
<dbReference type="PROSITE" id="PS50977">
    <property type="entry name" value="HTH_TETR_2"/>
    <property type="match status" value="1"/>
</dbReference>
<evidence type="ECO:0000256" key="4">
    <source>
        <dbReference type="PROSITE-ProRule" id="PRU00335"/>
    </source>
</evidence>
<evidence type="ECO:0000313" key="7">
    <source>
        <dbReference type="Proteomes" id="UP000568106"/>
    </source>
</evidence>
<keyword evidence="2 4" id="KW-0238">DNA-binding</keyword>
<proteinExistence type="predicted"/>
<dbReference type="InterPro" id="IPR001647">
    <property type="entry name" value="HTH_TetR"/>
</dbReference>
<keyword evidence="3" id="KW-0804">Transcription</keyword>
<accession>A0A7W8MPH8</accession>
<evidence type="ECO:0000256" key="2">
    <source>
        <dbReference type="ARBA" id="ARBA00023125"/>
    </source>
</evidence>
<organism evidence="6 7">
    <name type="scientific">Tunturiibacter empetritectus</name>
    <dbReference type="NCBI Taxonomy" id="3069691"/>
    <lineage>
        <taxon>Bacteria</taxon>
        <taxon>Pseudomonadati</taxon>
        <taxon>Acidobacteriota</taxon>
        <taxon>Terriglobia</taxon>
        <taxon>Terriglobales</taxon>
        <taxon>Acidobacteriaceae</taxon>
        <taxon>Tunturiibacter</taxon>
    </lineage>
</organism>
<dbReference type="AlphaFoldDB" id="A0A7W8MPH8"/>
<comment type="caution">
    <text evidence="6">The sequence shown here is derived from an EMBL/GenBank/DDBJ whole genome shotgun (WGS) entry which is preliminary data.</text>
</comment>
<evidence type="ECO:0000259" key="5">
    <source>
        <dbReference type="PROSITE" id="PS50977"/>
    </source>
</evidence>
<gene>
    <name evidence="6" type="ORF">HDF09_000113</name>
</gene>
<evidence type="ECO:0000313" key="6">
    <source>
        <dbReference type="EMBL" id="MBB5315463.1"/>
    </source>
</evidence>
<dbReference type="EMBL" id="JACHDY010000001">
    <property type="protein sequence ID" value="MBB5315463.1"/>
    <property type="molecule type" value="Genomic_DNA"/>
</dbReference>
<keyword evidence="1" id="KW-0805">Transcription regulation</keyword>
<name>A0A7W8MPH8_9BACT</name>
<dbReference type="GO" id="GO:0003677">
    <property type="term" value="F:DNA binding"/>
    <property type="evidence" value="ECO:0007669"/>
    <property type="project" value="UniProtKB-UniRule"/>
</dbReference>
<protein>
    <submittedName>
        <fullName evidence="6">AcrR family transcriptional regulator</fullName>
    </submittedName>
</protein>
<dbReference type="Gene3D" id="1.10.10.60">
    <property type="entry name" value="Homeodomain-like"/>
    <property type="match status" value="1"/>
</dbReference>
<sequence>MTVFWKYGFADTSLQELERATGVNKSVLYTEFRDKEDLFVACLRHYLESQEKRGLLTKEPLGWKNVETFLKNGPSTRGTGRDVFPSTL</sequence>
<dbReference type="PANTHER" id="PTHR47506">
    <property type="entry name" value="TRANSCRIPTIONAL REGULATORY PROTEIN"/>
    <property type="match status" value="1"/>
</dbReference>
<evidence type="ECO:0000256" key="1">
    <source>
        <dbReference type="ARBA" id="ARBA00023015"/>
    </source>
</evidence>
<keyword evidence="7" id="KW-1185">Reference proteome</keyword>
<dbReference type="SUPFAM" id="SSF46689">
    <property type="entry name" value="Homeodomain-like"/>
    <property type="match status" value="1"/>
</dbReference>
<dbReference type="Pfam" id="PF00440">
    <property type="entry name" value="TetR_N"/>
    <property type="match status" value="1"/>
</dbReference>
<reference evidence="6" key="1">
    <citation type="submission" date="2020-08" db="EMBL/GenBank/DDBJ databases">
        <title>Genomic Encyclopedia of Type Strains, Phase IV (KMG-V): Genome sequencing to study the core and pangenomes of soil and plant-associated prokaryotes.</title>
        <authorList>
            <person name="Whitman W."/>
        </authorList>
    </citation>
    <scope>NUCLEOTIDE SEQUENCE [LARGE SCALE GENOMIC DNA]</scope>
    <source>
        <strain evidence="6">M8UP27</strain>
    </source>
</reference>
<dbReference type="PANTHER" id="PTHR47506:SF1">
    <property type="entry name" value="HTH-TYPE TRANSCRIPTIONAL REGULATOR YJDC"/>
    <property type="match status" value="1"/>
</dbReference>
<feature type="domain" description="HTH tetR-type" evidence="5">
    <location>
        <begin position="1"/>
        <end position="50"/>
    </location>
</feature>
<evidence type="ECO:0000256" key="3">
    <source>
        <dbReference type="ARBA" id="ARBA00023163"/>
    </source>
</evidence>
<feature type="DNA-binding region" description="H-T-H motif" evidence="4">
    <location>
        <begin position="13"/>
        <end position="32"/>
    </location>
</feature>